<evidence type="ECO:0008006" key="4">
    <source>
        <dbReference type="Google" id="ProtNLM"/>
    </source>
</evidence>
<protein>
    <recommendedName>
        <fullName evidence="4">Reverse transcriptase domain-containing protein</fullName>
    </recommendedName>
</protein>
<dbReference type="EnsemblMetazoa" id="AQUA009741-RA">
    <property type="protein sequence ID" value="AQUA009741-PA"/>
    <property type="gene ID" value="AQUA009741"/>
</dbReference>
<dbReference type="GO" id="GO:0071897">
    <property type="term" value="P:DNA biosynthetic process"/>
    <property type="evidence" value="ECO:0007669"/>
    <property type="project" value="UniProtKB-ARBA"/>
</dbReference>
<dbReference type="AlphaFoldDB" id="A0A182XIQ7"/>
<evidence type="ECO:0000256" key="1">
    <source>
        <dbReference type="SAM" id="MobiDB-lite"/>
    </source>
</evidence>
<dbReference type="PANTHER" id="PTHR47331">
    <property type="entry name" value="PHD-TYPE DOMAIN-CONTAINING PROTEIN"/>
    <property type="match status" value="1"/>
</dbReference>
<organism evidence="2 3">
    <name type="scientific">Anopheles quadriannulatus</name>
    <name type="common">Mosquito</name>
    <dbReference type="NCBI Taxonomy" id="34691"/>
    <lineage>
        <taxon>Eukaryota</taxon>
        <taxon>Metazoa</taxon>
        <taxon>Ecdysozoa</taxon>
        <taxon>Arthropoda</taxon>
        <taxon>Hexapoda</taxon>
        <taxon>Insecta</taxon>
        <taxon>Pterygota</taxon>
        <taxon>Neoptera</taxon>
        <taxon>Endopterygota</taxon>
        <taxon>Diptera</taxon>
        <taxon>Nematocera</taxon>
        <taxon>Culicoidea</taxon>
        <taxon>Culicidae</taxon>
        <taxon>Anophelinae</taxon>
        <taxon>Anopheles</taxon>
    </lineage>
</organism>
<feature type="compositionally biased region" description="Low complexity" evidence="1">
    <location>
        <begin position="387"/>
        <end position="398"/>
    </location>
</feature>
<dbReference type="InterPro" id="IPR008042">
    <property type="entry name" value="Retrotrans_Pao"/>
</dbReference>
<proteinExistence type="predicted"/>
<keyword evidence="3" id="KW-1185">Reference proteome</keyword>
<dbReference type="Proteomes" id="UP000076407">
    <property type="component" value="Unassembled WGS sequence"/>
</dbReference>
<dbReference type="PANTHER" id="PTHR47331:SF5">
    <property type="entry name" value="RIBONUCLEASE H"/>
    <property type="match status" value="1"/>
</dbReference>
<evidence type="ECO:0000313" key="3">
    <source>
        <dbReference type="Proteomes" id="UP000076407"/>
    </source>
</evidence>
<dbReference type="STRING" id="34691.A0A182XIQ7"/>
<name>A0A182XIQ7_ANOQN</name>
<dbReference type="VEuPathDB" id="VectorBase:AQUA009741"/>
<dbReference type="Pfam" id="PF05380">
    <property type="entry name" value="Peptidase_A17"/>
    <property type="match status" value="1"/>
</dbReference>
<accession>A0A182XIQ7</accession>
<feature type="region of interest" description="Disordered" evidence="1">
    <location>
        <begin position="379"/>
        <end position="405"/>
    </location>
</feature>
<evidence type="ECO:0000313" key="2">
    <source>
        <dbReference type="EnsemblMetazoa" id="AQUA009741-PA"/>
    </source>
</evidence>
<dbReference type="InterPro" id="IPR043502">
    <property type="entry name" value="DNA/RNA_pol_sf"/>
</dbReference>
<sequence>ENGGGIREFQLKAVTYGTSSAPYLATKCLQALANESNLSYPIASKILKSDFYMDDMISGVDTVEQGRLVCNELSELLHSAGFHLRKWASNSVEILNSLPPDLREMGSELLIDPHKSIKTLGLKWNPAQDVLTFSIPKWHKEDNITKRTVVSDAARFDRNGEMLLTSPVGKKVGWDEPLEEELRVNWKKFKQGIEDVERIAVPRRVIGDTANSIEIHGFSDASERAYGACLYMRTISANGTITVQLLCAKSRVAPIENGKRQKRVTLPRLELSGALLLCHLWQKVKASLKQETKRVFWVDSTIVLYWIAANPSRWKPFVVNRVSKIQHITDRTQWFHVSGEDNPVDIISRGMSPSELLHSELWWHGPKWLRHSNEWASSITAPDQESKPTPTTKRSPTTLRVEASL</sequence>
<reference evidence="2" key="1">
    <citation type="submission" date="2020-05" db="UniProtKB">
        <authorList>
            <consortium name="EnsemblMetazoa"/>
        </authorList>
    </citation>
    <scope>IDENTIFICATION</scope>
    <source>
        <strain evidence="2">SANGQUA</strain>
    </source>
</reference>
<dbReference type="SUPFAM" id="SSF56672">
    <property type="entry name" value="DNA/RNA polymerases"/>
    <property type="match status" value="1"/>
</dbReference>